<reference evidence="3" key="1">
    <citation type="journal article" date="2023" name="Mol. Phylogenet. Evol.">
        <title>Genome-scale phylogeny and comparative genomics of the fungal order Sordariales.</title>
        <authorList>
            <person name="Hensen N."/>
            <person name="Bonometti L."/>
            <person name="Westerberg I."/>
            <person name="Brannstrom I.O."/>
            <person name="Guillou S."/>
            <person name="Cros-Aarteil S."/>
            <person name="Calhoun S."/>
            <person name="Haridas S."/>
            <person name="Kuo A."/>
            <person name="Mondo S."/>
            <person name="Pangilinan J."/>
            <person name="Riley R."/>
            <person name="LaButti K."/>
            <person name="Andreopoulos B."/>
            <person name="Lipzen A."/>
            <person name="Chen C."/>
            <person name="Yan M."/>
            <person name="Daum C."/>
            <person name="Ng V."/>
            <person name="Clum A."/>
            <person name="Steindorff A."/>
            <person name="Ohm R.A."/>
            <person name="Martin F."/>
            <person name="Silar P."/>
            <person name="Natvig D.O."/>
            <person name="Lalanne C."/>
            <person name="Gautier V."/>
            <person name="Ament-Velasquez S.L."/>
            <person name="Kruys A."/>
            <person name="Hutchinson M.I."/>
            <person name="Powell A.J."/>
            <person name="Barry K."/>
            <person name="Miller A.N."/>
            <person name="Grigoriev I.V."/>
            <person name="Debuchy R."/>
            <person name="Gladieux P."/>
            <person name="Hiltunen Thoren M."/>
            <person name="Johannesson H."/>
        </authorList>
    </citation>
    <scope>NUCLEOTIDE SEQUENCE</scope>
    <source>
        <strain evidence="3">CBS 232.78</strain>
    </source>
</reference>
<dbReference type="InterPro" id="IPR007867">
    <property type="entry name" value="GMC_OxRtase_C"/>
</dbReference>
<dbReference type="Proteomes" id="UP001285441">
    <property type="component" value="Unassembled WGS sequence"/>
</dbReference>
<dbReference type="AlphaFoldDB" id="A0AAE0K2Z4"/>
<evidence type="ECO:0000313" key="4">
    <source>
        <dbReference type="Proteomes" id="UP001285441"/>
    </source>
</evidence>
<reference evidence="3" key="2">
    <citation type="submission" date="2023-06" db="EMBL/GenBank/DDBJ databases">
        <authorList>
            <consortium name="Lawrence Berkeley National Laboratory"/>
            <person name="Haridas S."/>
            <person name="Hensen N."/>
            <person name="Bonometti L."/>
            <person name="Westerberg I."/>
            <person name="Brannstrom I.O."/>
            <person name="Guillou S."/>
            <person name="Cros-Aarteil S."/>
            <person name="Calhoun S."/>
            <person name="Kuo A."/>
            <person name="Mondo S."/>
            <person name="Pangilinan J."/>
            <person name="Riley R."/>
            <person name="LaButti K."/>
            <person name="Andreopoulos B."/>
            <person name="Lipzen A."/>
            <person name="Chen C."/>
            <person name="Yanf M."/>
            <person name="Daum C."/>
            <person name="Ng V."/>
            <person name="Clum A."/>
            <person name="Steindorff A."/>
            <person name="Ohm R."/>
            <person name="Martin F."/>
            <person name="Silar P."/>
            <person name="Natvig D."/>
            <person name="Lalanne C."/>
            <person name="Gautier V."/>
            <person name="Ament-velasquez S.L."/>
            <person name="Kruys A."/>
            <person name="Hutchinson M.I."/>
            <person name="Powell A.J."/>
            <person name="Barry K."/>
            <person name="Miller A.N."/>
            <person name="Grigoriev I.V."/>
            <person name="Debuchy R."/>
            <person name="Gladieux P."/>
            <person name="Thoren M.H."/>
            <person name="Johannesson H."/>
        </authorList>
    </citation>
    <scope>NUCLEOTIDE SEQUENCE</scope>
    <source>
        <strain evidence="3">CBS 232.78</strain>
    </source>
</reference>
<dbReference type="Pfam" id="PF05199">
    <property type="entry name" value="GMC_oxred_C"/>
    <property type="match status" value="1"/>
</dbReference>
<name>A0AAE0K2Z4_9PEZI</name>
<dbReference type="SUPFAM" id="SSF54373">
    <property type="entry name" value="FAD-linked reductases, C-terminal domain"/>
    <property type="match status" value="1"/>
</dbReference>
<protein>
    <recommendedName>
        <fullName evidence="2">Glucose-methanol-choline oxidoreductase N-terminal domain-containing protein</fullName>
    </recommendedName>
</protein>
<dbReference type="EMBL" id="JAULSW010000010">
    <property type="protein sequence ID" value="KAK3368632.1"/>
    <property type="molecule type" value="Genomic_DNA"/>
</dbReference>
<dbReference type="PANTHER" id="PTHR11552:SF115">
    <property type="entry name" value="DEHYDROGENASE XPTC-RELATED"/>
    <property type="match status" value="1"/>
</dbReference>
<sequence length="563" mass="60429">MKKYLQSKMAIAGLRRAGSASALKARHVKHLADLRSSYDYVVVGGGTAELTVADRLSESTKRNASDPNSGGFFAHQYNITSQPQTELGNRIVSINVGFGVGGSSAINGMAVMRGNAIHFVPPDLTLAADFNITYDIEAAWGQYEDTHVYASYPGGLNSSIKTTYNALKSVPGLDYPQDGHAGSHGVFFYPVSVDPATRLRSYSRTGHWDFSQSRNNYDIITGVRANKILFDHHNVATGVQFVSKSSHCKTVVRATKEIVLSAGAIHTPQVLQLSGIGPAQLLKKANIPVRVNLPGVGSNFQDHPVSPPVFFRYQNPPPTPPTSSTHLPPSEGQGQGLVAYLNLPITAPDEYEAIASRYESQDIAAFSPPGTPAAVLAGYRAQQAIFAREMRRTNVSFLNYVVFAFPGGQPINLHIASRGTVNINASSPESEPLVDYRALSNPTDVDLMVAYIQFIRRLFGPNGPLAEYGPIETTPGAANTSTHEQLSAYVRAGYFPAGAHPIGTAAKMRRELGGVVDDELKVYEVKGLRVADASIMPVLIGGATQLTAYAIGEKAAAMIKGTW</sequence>
<proteinExistence type="inferred from homology"/>
<dbReference type="GO" id="GO:0016614">
    <property type="term" value="F:oxidoreductase activity, acting on CH-OH group of donors"/>
    <property type="evidence" value="ECO:0007669"/>
    <property type="project" value="InterPro"/>
</dbReference>
<dbReference type="Gene3D" id="3.30.560.10">
    <property type="entry name" value="Glucose Oxidase, domain 3"/>
    <property type="match status" value="1"/>
</dbReference>
<keyword evidence="4" id="KW-1185">Reference proteome</keyword>
<dbReference type="GO" id="GO:0050660">
    <property type="term" value="F:flavin adenine dinucleotide binding"/>
    <property type="evidence" value="ECO:0007669"/>
    <property type="project" value="InterPro"/>
</dbReference>
<gene>
    <name evidence="3" type="ORF">B0H63DRAFT_504369</name>
</gene>
<feature type="domain" description="Glucose-methanol-choline oxidoreductase N-terminal" evidence="2">
    <location>
        <begin position="263"/>
        <end position="277"/>
    </location>
</feature>
<comment type="similarity">
    <text evidence="1">Belongs to the GMC oxidoreductase family.</text>
</comment>
<dbReference type="PIRSF" id="PIRSF000137">
    <property type="entry name" value="Alcohol_oxidase"/>
    <property type="match status" value="1"/>
</dbReference>
<dbReference type="InterPro" id="IPR000172">
    <property type="entry name" value="GMC_OxRdtase_N"/>
</dbReference>
<dbReference type="Gene3D" id="3.50.50.60">
    <property type="entry name" value="FAD/NAD(P)-binding domain"/>
    <property type="match status" value="3"/>
</dbReference>
<comment type="caution">
    <text evidence="3">The sequence shown here is derived from an EMBL/GenBank/DDBJ whole genome shotgun (WGS) entry which is preliminary data.</text>
</comment>
<dbReference type="InterPro" id="IPR012132">
    <property type="entry name" value="GMC_OxRdtase"/>
</dbReference>
<accession>A0AAE0K2Z4</accession>
<dbReference type="GO" id="GO:0044550">
    <property type="term" value="P:secondary metabolite biosynthetic process"/>
    <property type="evidence" value="ECO:0007669"/>
    <property type="project" value="TreeGrafter"/>
</dbReference>
<evidence type="ECO:0000259" key="2">
    <source>
        <dbReference type="PROSITE" id="PS00624"/>
    </source>
</evidence>
<dbReference type="InterPro" id="IPR036188">
    <property type="entry name" value="FAD/NAD-bd_sf"/>
</dbReference>
<evidence type="ECO:0000256" key="1">
    <source>
        <dbReference type="ARBA" id="ARBA00010790"/>
    </source>
</evidence>
<dbReference type="SUPFAM" id="SSF51905">
    <property type="entry name" value="FAD/NAD(P)-binding domain"/>
    <property type="match status" value="1"/>
</dbReference>
<dbReference type="PROSITE" id="PS00624">
    <property type="entry name" value="GMC_OXRED_2"/>
    <property type="match status" value="1"/>
</dbReference>
<organism evidence="3 4">
    <name type="scientific">Podospora didyma</name>
    <dbReference type="NCBI Taxonomy" id="330526"/>
    <lineage>
        <taxon>Eukaryota</taxon>
        <taxon>Fungi</taxon>
        <taxon>Dikarya</taxon>
        <taxon>Ascomycota</taxon>
        <taxon>Pezizomycotina</taxon>
        <taxon>Sordariomycetes</taxon>
        <taxon>Sordariomycetidae</taxon>
        <taxon>Sordariales</taxon>
        <taxon>Podosporaceae</taxon>
        <taxon>Podospora</taxon>
    </lineage>
</organism>
<dbReference type="Pfam" id="PF00732">
    <property type="entry name" value="GMC_oxred_N"/>
    <property type="match status" value="1"/>
</dbReference>
<dbReference type="PANTHER" id="PTHR11552">
    <property type="entry name" value="GLUCOSE-METHANOL-CHOLINE GMC OXIDOREDUCTASE"/>
    <property type="match status" value="1"/>
</dbReference>
<evidence type="ECO:0000313" key="3">
    <source>
        <dbReference type="EMBL" id="KAK3368632.1"/>
    </source>
</evidence>